<keyword evidence="4" id="KW-0963">Cytoplasm</keyword>
<dbReference type="GO" id="GO:0008474">
    <property type="term" value="F:palmitoyl-(protein) hydrolase activity"/>
    <property type="evidence" value="ECO:0007669"/>
    <property type="project" value="UniProtKB-EC"/>
</dbReference>
<dbReference type="EC" id="3.1.2.22" evidence="3"/>
<evidence type="ECO:0000256" key="7">
    <source>
        <dbReference type="ARBA" id="ARBA00023098"/>
    </source>
</evidence>
<evidence type="ECO:0000313" key="12">
    <source>
        <dbReference type="Ensembl" id="ENSACDP00005013973.1"/>
    </source>
</evidence>
<name>A0A8B9E282_ANSCY</name>
<evidence type="ECO:0000256" key="10">
    <source>
        <dbReference type="ARBA" id="ARBA00048656"/>
    </source>
</evidence>
<comment type="similarity">
    <text evidence="2">Belongs to the AB hydrolase superfamily. AB hydrolase 2 family.</text>
</comment>
<dbReference type="Ensembl" id="ENSACDT00005016824.1">
    <property type="protein sequence ID" value="ENSACDP00005013973.1"/>
    <property type="gene ID" value="ENSACDG00005010252.1"/>
</dbReference>
<comment type="catalytic activity">
    <reaction evidence="10">
        <text>1-hexadecanoyl-sn-glycero-3-phosphocholine + H2O = sn-glycerol 3-phosphocholine + hexadecanoate + H(+)</text>
        <dbReference type="Rhea" id="RHEA:40435"/>
        <dbReference type="ChEBI" id="CHEBI:7896"/>
        <dbReference type="ChEBI" id="CHEBI:15377"/>
        <dbReference type="ChEBI" id="CHEBI:15378"/>
        <dbReference type="ChEBI" id="CHEBI:16870"/>
        <dbReference type="ChEBI" id="CHEBI:72998"/>
    </reaction>
    <physiologicalReaction direction="left-to-right" evidence="10">
        <dbReference type="Rhea" id="RHEA:40436"/>
    </physiologicalReaction>
</comment>
<evidence type="ECO:0000256" key="2">
    <source>
        <dbReference type="ARBA" id="ARBA00006499"/>
    </source>
</evidence>
<dbReference type="Pfam" id="PF02230">
    <property type="entry name" value="Abhydrolase_2"/>
    <property type="match status" value="1"/>
</dbReference>
<accession>A0A8B9E282</accession>
<feature type="domain" description="Phospholipase/carboxylesterase/thioesterase" evidence="11">
    <location>
        <begin position="127"/>
        <end position="317"/>
    </location>
</feature>
<proteinExistence type="inferred from homology"/>
<evidence type="ECO:0000256" key="8">
    <source>
        <dbReference type="ARBA" id="ARBA00031195"/>
    </source>
</evidence>
<evidence type="ECO:0000256" key="5">
    <source>
        <dbReference type="ARBA" id="ARBA00022801"/>
    </source>
</evidence>
<keyword evidence="6" id="KW-0276">Fatty acid metabolism</keyword>
<comment type="subcellular location">
    <subcellularLocation>
        <location evidence="1">Cytoplasm</location>
    </subcellularLocation>
</comment>
<keyword evidence="5" id="KW-0378">Hydrolase</keyword>
<evidence type="ECO:0000256" key="3">
    <source>
        <dbReference type="ARBA" id="ARBA00012423"/>
    </source>
</evidence>
<dbReference type="AlphaFoldDB" id="A0A8B9E282"/>
<sequence length="321" mass="34432">MTPAAPRGFDFLCSLGQADNTVVFPVPGRAASFQEQKTAPCTGGFSPPLPSPMAAPLPLAAEIWAGSSWGLQAVGVGGWEPRQQCQGWASAALEKSCPGGDPSLSPVSSEVLRQALVSFLFSLLPRHSWADALSSIRLPYVKYICPHAPRIPVTLNMKMVMPSWFDLMGLTPDAPEDEAGIKKAAENIKAIIEHEMKNGIPPNRIILGGFSQGGALSLYTALTCQHQLAGIVALSCWLPLHKAFPQAASNGVNKDIAILQCHGEMDPMIPVRFGALTAEKLKSVVTPAKVQFKTYPGVMHSSCPQEMLAVKEFIEKLLPRI</sequence>
<dbReference type="PANTHER" id="PTHR10655:SF13">
    <property type="entry name" value="ACYL-PROTEIN THIOESTERASE 2"/>
    <property type="match status" value="1"/>
</dbReference>
<dbReference type="GO" id="GO:0006631">
    <property type="term" value="P:fatty acid metabolic process"/>
    <property type="evidence" value="ECO:0007669"/>
    <property type="project" value="UniProtKB-KW"/>
</dbReference>
<gene>
    <name evidence="12" type="primary">LYPLA2</name>
</gene>
<organism evidence="12 13">
    <name type="scientific">Anser cygnoides</name>
    <name type="common">Swan goose</name>
    <dbReference type="NCBI Taxonomy" id="8845"/>
    <lineage>
        <taxon>Eukaryota</taxon>
        <taxon>Metazoa</taxon>
        <taxon>Chordata</taxon>
        <taxon>Craniata</taxon>
        <taxon>Vertebrata</taxon>
        <taxon>Euteleostomi</taxon>
        <taxon>Archelosauria</taxon>
        <taxon>Archosauria</taxon>
        <taxon>Dinosauria</taxon>
        <taxon>Saurischia</taxon>
        <taxon>Theropoda</taxon>
        <taxon>Coelurosauria</taxon>
        <taxon>Aves</taxon>
        <taxon>Neognathae</taxon>
        <taxon>Galloanserae</taxon>
        <taxon>Anseriformes</taxon>
        <taxon>Anatidae</taxon>
        <taxon>Anserinae</taxon>
        <taxon>Anser</taxon>
    </lineage>
</organism>
<keyword evidence="13" id="KW-1185">Reference proteome</keyword>
<evidence type="ECO:0000256" key="9">
    <source>
        <dbReference type="ARBA" id="ARBA00047337"/>
    </source>
</evidence>
<protein>
    <recommendedName>
        <fullName evidence="3">palmitoyl-protein hydrolase</fullName>
        <ecNumber evidence="3">3.1.2.22</ecNumber>
    </recommendedName>
    <alternativeName>
        <fullName evidence="8">Palmitoyl-protein hydrolase</fullName>
    </alternativeName>
</protein>
<comment type="catalytic activity">
    <reaction evidence="9">
        <text>S-hexadecanoyl-L-cysteinyl-[protein] + H2O = L-cysteinyl-[protein] + hexadecanoate + H(+)</text>
        <dbReference type="Rhea" id="RHEA:19233"/>
        <dbReference type="Rhea" id="RHEA-COMP:10131"/>
        <dbReference type="Rhea" id="RHEA-COMP:11032"/>
        <dbReference type="ChEBI" id="CHEBI:7896"/>
        <dbReference type="ChEBI" id="CHEBI:15377"/>
        <dbReference type="ChEBI" id="CHEBI:15378"/>
        <dbReference type="ChEBI" id="CHEBI:29950"/>
        <dbReference type="ChEBI" id="CHEBI:74151"/>
        <dbReference type="EC" id="3.1.2.22"/>
    </reaction>
</comment>
<keyword evidence="7" id="KW-0443">Lipid metabolism</keyword>
<dbReference type="InterPro" id="IPR029058">
    <property type="entry name" value="AB_hydrolase_fold"/>
</dbReference>
<evidence type="ECO:0000256" key="6">
    <source>
        <dbReference type="ARBA" id="ARBA00022832"/>
    </source>
</evidence>
<dbReference type="Proteomes" id="UP000694521">
    <property type="component" value="Unplaced"/>
</dbReference>
<reference evidence="12" key="1">
    <citation type="submission" date="2025-08" db="UniProtKB">
        <authorList>
            <consortium name="Ensembl"/>
        </authorList>
    </citation>
    <scope>IDENTIFICATION</scope>
</reference>
<evidence type="ECO:0000259" key="11">
    <source>
        <dbReference type="Pfam" id="PF02230"/>
    </source>
</evidence>
<dbReference type="GO" id="GO:0005737">
    <property type="term" value="C:cytoplasm"/>
    <property type="evidence" value="ECO:0007669"/>
    <property type="project" value="UniProtKB-SubCell"/>
</dbReference>
<dbReference type="InterPro" id="IPR003140">
    <property type="entry name" value="PLipase/COase/thioEstase"/>
</dbReference>
<dbReference type="PANTHER" id="PTHR10655">
    <property type="entry name" value="LYSOPHOSPHOLIPASE-RELATED"/>
    <property type="match status" value="1"/>
</dbReference>
<reference evidence="12" key="2">
    <citation type="submission" date="2025-09" db="UniProtKB">
        <authorList>
            <consortium name="Ensembl"/>
        </authorList>
    </citation>
    <scope>IDENTIFICATION</scope>
</reference>
<evidence type="ECO:0000313" key="13">
    <source>
        <dbReference type="Proteomes" id="UP000694521"/>
    </source>
</evidence>
<dbReference type="GO" id="GO:0052689">
    <property type="term" value="F:carboxylic ester hydrolase activity"/>
    <property type="evidence" value="ECO:0007669"/>
    <property type="project" value="TreeGrafter"/>
</dbReference>
<dbReference type="InterPro" id="IPR050565">
    <property type="entry name" value="LYPA1-2/EST-like"/>
</dbReference>
<evidence type="ECO:0000256" key="1">
    <source>
        <dbReference type="ARBA" id="ARBA00004496"/>
    </source>
</evidence>
<dbReference type="Gene3D" id="3.40.50.1820">
    <property type="entry name" value="alpha/beta hydrolase"/>
    <property type="match status" value="1"/>
</dbReference>
<evidence type="ECO:0000256" key="4">
    <source>
        <dbReference type="ARBA" id="ARBA00022490"/>
    </source>
</evidence>
<dbReference type="FunFam" id="3.40.50.1820:FF:000010">
    <property type="entry name" value="Acyl-protein thioesterase 2"/>
    <property type="match status" value="1"/>
</dbReference>
<dbReference type="SUPFAM" id="SSF53474">
    <property type="entry name" value="alpha/beta-Hydrolases"/>
    <property type="match status" value="1"/>
</dbReference>